<gene>
    <name evidence="1" type="ORF">ACFX5F_01105</name>
</gene>
<reference evidence="1 2" key="1">
    <citation type="submission" date="2024-06" db="EMBL/GenBank/DDBJ databases">
        <title>Flavobacterium spp. isolated from glacier.</title>
        <authorList>
            <person name="Han D."/>
        </authorList>
    </citation>
    <scope>NUCLEOTIDE SEQUENCE [LARGE SCALE GENOMIC DNA]</scope>
    <source>
        <strain evidence="1 2">ZS1P70</strain>
    </source>
</reference>
<accession>A0ABW6I1H6</accession>
<keyword evidence="2" id="KW-1185">Reference proteome</keyword>
<dbReference type="Proteomes" id="UP001600107">
    <property type="component" value="Unassembled WGS sequence"/>
</dbReference>
<evidence type="ECO:0000313" key="2">
    <source>
        <dbReference type="Proteomes" id="UP001600107"/>
    </source>
</evidence>
<name>A0ABW6I1H6_9FLAO</name>
<proteinExistence type="predicted"/>
<comment type="caution">
    <text evidence="1">The sequence shown here is derived from an EMBL/GenBank/DDBJ whole genome shotgun (WGS) entry which is preliminary data.</text>
</comment>
<evidence type="ECO:0000313" key="1">
    <source>
        <dbReference type="EMBL" id="MFE3869817.1"/>
    </source>
</evidence>
<dbReference type="RefSeq" id="WP_379849096.1">
    <property type="nucleotide sequence ID" value="NZ_JBHZPY010000001.1"/>
</dbReference>
<organism evidence="1 2">
    <name type="scientific">Flavobacterium zhoui</name>
    <dbReference type="NCBI Taxonomy" id="3230414"/>
    <lineage>
        <taxon>Bacteria</taxon>
        <taxon>Pseudomonadati</taxon>
        <taxon>Bacteroidota</taxon>
        <taxon>Flavobacteriia</taxon>
        <taxon>Flavobacteriales</taxon>
        <taxon>Flavobacteriaceae</taxon>
        <taxon>Flavobacterium</taxon>
    </lineage>
</organism>
<dbReference type="EMBL" id="JBHZPY010000001">
    <property type="protein sequence ID" value="MFE3869817.1"/>
    <property type="molecule type" value="Genomic_DNA"/>
</dbReference>
<protein>
    <submittedName>
        <fullName evidence="1">Uncharacterized protein</fullName>
    </submittedName>
</protein>
<sequence length="90" mass="9972">MVLTFSEFLHATDALAQIVMEILSGPELVSGPETSSGPERLQCIAGNGSKKIIQITKNSEGIFCFKNQQKYVRSKKRRPQRAGNVRQNHG</sequence>